<dbReference type="Pfam" id="PF00589">
    <property type="entry name" value="Phage_integrase"/>
    <property type="match status" value="1"/>
</dbReference>
<dbReference type="AlphaFoldDB" id="A0A1G7TPY8"/>
<keyword evidence="2" id="KW-0229">DNA integration</keyword>
<dbReference type="PANTHER" id="PTHR30349">
    <property type="entry name" value="PHAGE INTEGRASE-RELATED"/>
    <property type="match status" value="1"/>
</dbReference>
<dbReference type="Gene3D" id="1.10.443.10">
    <property type="entry name" value="Intergrase catalytic core"/>
    <property type="match status" value="1"/>
</dbReference>
<dbReference type="InterPro" id="IPR013762">
    <property type="entry name" value="Integrase-like_cat_sf"/>
</dbReference>
<reference evidence="9" key="1">
    <citation type="submission" date="2016-10" db="EMBL/GenBank/DDBJ databases">
        <authorList>
            <person name="Varghese N."/>
            <person name="Submissions S."/>
        </authorList>
    </citation>
    <scope>NUCLEOTIDE SEQUENCE [LARGE SCALE GENOMIC DNA]</scope>
    <source>
        <strain evidence="9">DSM 16477</strain>
    </source>
</reference>
<gene>
    <name evidence="8" type="ORF">SAMN04489759_1076</name>
</gene>
<evidence type="ECO:0000259" key="6">
    <source>
        <dbReference type="PROSITE" id="PS51898"/>
    </source>
</evidence>
<accession>A0A1G7TPY8</accession>
<feature type="domain" description="Tyr recombinase" evidence="6">
    <location>
        <begin position="169"/>
        <end position="341"/>
    </location>
</feature>
<dbReference type="OrthoDB" id="7510934at2"/>
<dbReference type="PROSITE" id="PS51898">
    <property type="entry name" value="TYR_RECOMBINASE"/>
    <property type="match status" value="1"/>
</dbReference>
<evidence type="ECO:0000259" key="7">
    <source>
        <dbReference type="PROSITE" id="PS51900"/>
    </source>
</evidence>
<keyword evidence="4" id="KW-0233">DNA recombination</keyword>
<dbReference type="InterPro" id="IPR002104">
    <property type="entry name" value="Integrase_catalytic"/>
</dbReference>
<feature type="domain" description="Core-binding (CB)" evidence="7">
    <location>
        <begin position="69"/>
        <end position="148"/>
    </location>
</feature>
<dbReference type="PROSITE" id="PS51900">
    <property type="entry name" value="CB"/>
    <property type="match status" value="1"/>
</dbReference>
<keyword evidence="3 5" id="KW-0238">DNA-binding</keyword>
<dbReference type="PANTHER" id="PTHR30349:SF41">
    <property type="entry name" value="INTEGRASE_RECOMBINASE PROTEIN MJ0367-RELATED"/>
    <property type="match status" value="1"/>
</dbReference>
<comment type="similarity">
    <text evidence="1">Belongs to the 'phage' integrase family.</text>
</comment>
<evidence type="ECO:0000313" key="9">
    <source>
        <dbReference type="Proteomes" id="UP000199399"/>
    </source>
</evidence>
<evidence type="ECO:0000256" key="4">
    <source>
        <dbReference type="ARBA" id="ARBA00023172"/>
    </source>
</evidence>
<dbReference type="SUPFAM" id="SSF56349">
    <property type="entry name" value="DNA breaking-rejoining enzymes"/>
    <property type="match status" value="1"/>
</dbReference>
<proteinExistence type="inferred from homology"/>
<dbReference type="InterPro" id="IPR050090">
    <property type="entry name" value="Tyrosine_recombinase_XerCD"/>
</dbReference>
<protein>
    <submittedName>
        <fullName evidence="8">Site-specific recombinase XerD</fullName>
    </submittedName>
</protein>
<dbReference type="GO" id="GO:0006310">
    <property type="term" value="P:DNA recombination"/>
    <property type="evidence" value="ECO:0007669"/>
    <property type="project" value="UniProtKB-KW"/>
</dbReference>
<evidence type="ECO:0000313" key="8">
    <source>
        <dbReference type="EMBL" id="SDG36709.1"/>
    </source>
</evidence>
<name>A0A1G7TPY8_9RHOB</name>
<evidence type="ECO:0000256" key="1">
    <source>
        <dbReference type="ARBA" id="ARBA00008857"/>
    </source>
</evidence>
<dbReference type="Proteomes" id="UP000199399">
    <property type="component" value="Unassembled WGS sequence"/>
</dbReference>
<dbReference type="STRING" id="218672.SAMN04489759_1076"/>
<dbReference type="Gene3D" id="1.10.150.130">
    <property type="match status" value="1"/>
</dbReference>
<organism evidence="8 9">
    <name type="scientific">Sulfitobacter delicatus</name>
    <dbReference type="NCBI Taxonomy" id="218672"/>
    <lineage>
        <taxon>Bacteria</taxon>
        <taxon>Pseudomonadati</taxon>
        <taxon>Pseudomonadota</taxon>
        <taxon>Alphaproteobacteria</taxon>
        <taxon>Rhodobacterales</taxon>
        <taxon>Roseobacteraceae</taxon>
        <taxon>Sulfitobacter</taxon>
    </lineage>
</organism>
<sequence>MSRRVRKEFPGASAYYDRHGKRRWRFRRKGFSAELGSDYGSPEFVRRYEDAVAGIRSATGAGVGKTIPKSISDLIARYYSSAEFLELKESTKKTYRGILERFREEHGTKSAVNLERRHIKAILAAKSDTPSAANNLRDRLRAILDLAVDLEWRNDNPVAFVKPLKVRSKGFHTWTEEEIEKYYAVHRPGTLAHSAMTLMLYTGAARSDAVKLGRGNVHGDRLRYRRQKTEDSGGVLIDIPIHPELRAVIDTRSPAAFTFLETKAGKSRSPNGLGNLMREWCDEAKLPNCTSHGLRRAIARRLAEAGASPHEIMAVTGHHTLAEVMRYTQDVSRPALATNALTRLQ</sequence>
<dbReference type="GO" id="GO:0003677">
    <property type="term" value="F:DNA binding"/>
    <property type="evidence" value="ECO:0007669"/>
    <property type="project" value="UniProtKB-UniRule"/>
</dbReference>
<dbReference type="EMBL" id="FNBP01000007">
    <property type="protein sequence ID" value="SDG36709.1"/>
    <property type="molecule type" value="Genomic_DNA"/>
</dbReference>
<evidence type="ECO:0000256" key="2">
    <source>
        <dbReference type="ARBA" id="ARBA00022908"/>
    </source>
</evidence>
<dbReference type="InterPro" id="IPR011010">
    <property type="entry name" value="DNA_brk_join_enz"/>
</dbReference>
<evidence type="ECO:0000256" key="5">
    <source>
        <dbReference type="PROSITE-ProRule" id="PRU01248"/>
    </source>
</evidence>
<evidence type="ECO:0000256" key="3">
    <source>
        <dbReference type="ARBA" id="ARBA00023125"/>
    </source>
</evidence>
<dbReference type="InterPro" id="IPR010998">
    <property type="entry name" value="Integrase_recombinase_N"/>
</dbReference>
<dbReference type="GO" id="GO:0015074">
    <property type="term" value="P:DNA integration"/>
    <property type="evidence" value="ECO:0007669"/>
    <property type="project" value="UniProtKB-KW"/>
</dbReference>
<dbReference type="InterPro" id="IPR044068">
    <property type="entry name" value="CB"/>
</dbReference>
<keyword evidence="9" id="KW-1185">Reference proteome</keyword>